<feature type="transmembrane region" description="Helical" evidence="9">
    <location>
        <begin position="259"/>
        <end position="282"/>
    </location>
</feature>
<accession>A0A670YWA0</accession>
<dbReference type="FunFam" id="1.20.1070.10:FF:000003">
    <property type="entry name" value="Olfactory receptor"/>
    <property type="match status" value="1"/>
</dbReference>
<evidence type="ECO:0000256" key="9">
    <source>
        <dbReference type="RuleBase" id="RU363047"/>
    </source>
</evidence>
<keyword evidence="9" id="KW-0716">Sensory transduction</keyword>
<keyword evidence="9" id="KW-0552">Olfaction</keyword>
<feature type="transmembrane region" description="Helical" evidence="9">
    <location>
        <begin position="162"/>
        <end position="180"/>
    </location>
</feature>
<evidence type="ECO:0000256" key="7">
    <source>
        <dbReference type="ARBA" id="ARBA00023224"/>
    </source>
</evidence>
<dbReference type="GeneTree" id="ENSGT01150000286921"/>
<feature type="transmembrane region" description="Helical" evidence="9">
    <location>
        <begin position="294"/>
        <end position="314"/>
    </location>
</feature>
<comment type="subcellular location">
    <subcellularLocation>
        <location evidence="9">Cell membrane</location>
        <topology evidence="9">Multi-pass membrane protein</topology>
    </subcellularLocation>
    <subcellularLocation>
        <location evidence="1">Membrane</location>
        <topology evidence="1">Multi-pass membrane protein</topology>
    </subcellularLocation>
</comment>
<organism evidence="11 12">
    <name type="scientific">Pseudonaja textilis</name>
    <name type="common">Eastern brown snake</name>
    <dbReference type="NCBI Taxonomy" id="8673"/>
    <lineage>
        <taxon>Eukaryota</taxon>
        <taxon>Metazoa</taxon>
        <taxon>Chordata</taxon>
        <taxon>Craniata</taxon>
        <taxon>Vertebrata</taxon>
        <taxon>Euteleostomi</taxon>
        <taxon>Lepidosauria</taxon>
        <taxon>Squamata</taxon>
        <taxon>Bifurcata</taxon>
        <taxon>Unidentata</taxon>
        <taxon>Episquamata</taxon>
        <taxon>Toxicofera</taxon>
        <taxon>Serpentes</taxon>
        <taxon>Colubroidea</taxon>
        <taxon>Elapidae</taxon>
        <taxon>Hydrophiinae</taxon>
        <taxon>Pseudonaja</taxon>
    </lineage>
</organism>
<dbReference type="GO" id="GO:0004930">
    <property type="term" value="F:G protein-coupled receptor activity"/>
    <property type="evidence" value="ECO:0007669"/>
    <property type="project" value="UniProtKB-KW"/>
</dbReference>
<proteinExistence type="inferred from homology"/>
<evidence type="ECO:0000259" key="10">
    <source>
        <dbReference type="PROSITE" id="PS50262"/>
    </source>
</evidence>
<dbReference type="InterPro" id="IPR000725">
    <property type="entry name" value="Olfact_rcpt"/>
</dbReference>
<keyword evidence="7 8" id="KW-0807">Transducer</keyword>
<keyword evidence="5 9" id="KW-0472">Membrane</keyword>
<feature type="domain" description="G-protein coupled receptors family 1 profile" evidence="10">
    <location>
        <begin position="63"/>
        <end position="312"/>
    </location>
</feature>
<dbReference type="SUPFAM" id="SSF81321">
    <property type="entry name" value="Family A G protein-coupled receptor-like"/>
    <property type="match status" value="1"/>
</dbReference>
<evidence type="ECO:0000256" key="6">
    <source>
        <dbReference type="ARBA" id="ARBA00023170"/>
    </source>
</evidence>
<keyword evidence="12" id="KW-1185">Reference proteome</keyword>
<dbReference type="PANTHER" id="PTHR48018">
    <property type="entry name" value="OLFACTORY RECEPTOR"/>
    <property type="match status" value="1"/>
</dbReference>
<dbReference type="PRINTS" id="PR00245">
    <property type="entry name" value="OLFACTORYR"/>
</dbReference>
<dbReference type="OMA" id="CCKTNVI"/>
<keyword evidence="2 8" id="KW-0812">Transmembrane</keyword>
<dbReference type="Proteomes" id="UP000472273">
    <property type="component" value="Unplaced"/>
</dbReference>
<evidence type="ECO:0000313" key="12">
    <source>
        <dbReference type="Proteomes" id="UP000472273"/>
    </source>
</evidence>
<name>A0A670YWA0_PSETE</name>
<evidence type="ECO:0000256" key="2">
    <source>
        <dbReference type="ARBA" id="ARBA00022692"/>
    </source>
</evidence>
<dbReference type="Ensembl" id="ENSPTXT00000016547.1">
    <property type="protein sequence ID" value="ENSPTXP00000016060.1"/>
    <property type="gene ID" value="ENSPTXG00000011096.1"/>
</dbReference>
<reference evidence="11" key="1">
    <citation type="submission" date="2025-08" db="UniProtKB">
        <authorList>
            <consortium name="Ensembl"/>
        </authorList>
    </citation>
    <scope>IDENTIFICATION</scope>
</reference>
<dbReference type="AlphaFoldDB" id="A0A670YWA0"/>
<comment type="similarity">
    <text evidence="8">Belongs to the G-protein coupled receptor 1 family.</text>
</comment>
<evidence type="ECO:0000256" key="1">
    <source>
        <dbReference type="ARBA" id="ARBA00004141"/>
    </source>
</evidence>
<dbReference type="PRINTS" id="PR00237">
    <property type="entry name" value="GPCRRHODOPSN"/>
</dbReference>
<feature type="transmembrane region" description="Helical" evidence="9">
    <location>
        <begin position="123"/>
        <end position="142"/>
    </location>
</feature>
<evidence type="ECO:0000256" key="8">
    <source>
        <dbReference type="RuleBase" id="RU000688"/>
    </source>
</evidence>
<evidence type="ECO:0000256" key="5">
    <source>
        <dbReference type="ARBA" id="ARBA00023136"/>
    </source>
</evidence>
<dbReference type="Pfam" id="PF13853">
    <property type="entry name" value="7tm_4"/>
    <property type="match status" value="1"/>
</dbReference>
<reference evidence="11" key="2">
    <citation type="submission" date="2025-09" db="UniProtKB">
        <authorList>
            <consortium name="Ensembl"/>
        </authorList>
    </citation>
    <scope>IDENTIFICATION</scope>
</reference>
<keyword evidence="3 9" id="KW-1133">Transmembrane helix</keyword>
<feature type="transmembrane region" description="Helical" evidence="9">
    <location>
        <begin position="82"/>
        <end position="103"/>
    </location>
</feature>
<dbReference type="GO" id="GO:0004984">
    <property type="term" value="F:olfactory receptor activity"/>
    <property type="evidence" value="ECO:0007669"/>
    <property type="project" value="InterPro"/>
</dbReference>
<evidence type="ECO:0000313" key="11">
    <source>
        <dbReference type="Ensembl" id="ENSPTXP00000016060.1"/>
    </source>
</evidence>
<evidence type="ECO:0000256" key="4">
    <source>
        <dbReference type="ARBA" id="ARBA00023040"/>
    </source>
</evidence>
<feature type="transmembrane region" description="Helical" evidence="9">
    <location>
        <begin position="47"/>
        <end position="70"/>
    </location>
</feature>
<keyword evidence="4 8" id="KW-0297">G-protein coupled receptor</keyword>
<sequence>MLLPPKLSYPLHLLQSLSGKKMTEENSTTKVKDFVFVSFTNQPVLKIILFLVFLIFYIATLVGNTAIIWVVKINSHLQTPMYFFLSNLSFLDLCYSSVVTPKMLINFLSHQKIISYTGCILQLYFYAGLATTECYLLAVMAYDRYLAICNPFMYTYIMSRKICITLVTLSYLAGFLNSTIQTGFSLRVTCCKTNVIDHFFCDGPPLSYLYCSDISLNELLLFTIVGFNEVTTTSLVFVSYCCILFTILRMDSVEGKHKAFSTCTSHLMVVTLFYGTLLFMYLRPTTTYSMNTDKVVSVFYTVIIPMLNPIIYSLKNKEVITCMKKILKRMVFSK</sequence>
<keyword evidence="6 8" id="KW-0675">Receptor</keyword>
<dbReference type="PROSITE" id="PS50262">
    <property type="entry name" value="G_PROTEIN_RECEP_F1_2"/>
    <property type="match status" value="1"/>
</dbReference>
<dbReference type="Gene3D" id="1.20.1070.10">
    <property type="entry name" value="Rhodopsin 7-helix transmembrane proteins"/>
    <property type="match status" value="1"/>
</dbReference>
<dbReference type="GO" id="GO:0005886">
    <property type="term" value="C:plasma membrane"/>
    <property type="evidence" value="ECO:0007669"/>
    <property type="project" value="UniProtKB-SubCell"/>
</dbReference>
<dbReference type="PROSITE" id="PS00237">
    <property type="entry name" value="G_PROTEIN_RECEP_F1_1"/>
    <property type="match status" value="1"/>
</dbReference>
<dbReference type="InterPro" id="IPR000276">
    <property type="entry name" value="GPCR_Rhodpsn"/>
</dbReference>
<keyword evidence="9" id="KW-1003">Cell membrane</keyword>
<protein>
    <recommendedName>
        <fullName evidence="9">Olfactory receptor</fullName>
    </recommendedName>
</protein>
<evidence type="ECO:0000256" key="3">
    <source>
        <dbReference type="ARBA" id="ARBA00022989"/>
    </source>
</evidence>
<feature type="transmembrane region" description="Helical" evidence="9">
    <location>
        <begin position="219"/>
        <end position="247"/>
    </location>
</feature>
<dbReference type="InterPro" id="IPR017452">
    <property type="entry name" value="GPCR_Rhodpsn_7TM"/>
</dbReference>